<accession>A0ABZ2LN26</accession>
<dbReference type="EMBL" id="CP089984">
    <property type="protein sequence ID" value="WXB12182.1"/>
    <property type="molecule type" value="Genomic_DNA"/>
</dbReference>
<gene>
    <name evidence="1" type="ORF">LZC94_30550</name>
</gene>
<name>A0ABZ2LN26_9BACT</name>
<evidence type="ECO:0000313" key="1">
    <source>
        <dbReference type="EMBL" id="WXB12182.1"/>
    </source>
</evidence>
<proteinExistence type="predicted"/>
<sequence length="277" mass="31791">MKDYVVDFYFPIHRISWREGAKCLPLLLFFEYMVYRVDDVAEDGRRLDIFKTKNEHFDTLMAKKVEFINLLGRLRLYNTAIEREVDMGEQYVRLENKMTSISAANAANSANVPAAPTARNAPTAPTACNAPTVPTAPTALNAPNVIEHADIMRAAELRASDVRLLHCMLFGVLKRPCDEELLSLLWPVEVIADIGNDLDHYADDVDNGNYNTYHMLVKLYRDKAPERVRAEINKYERLFLERLEQYPSSRKEELKSLCSRFYRTHTTTIPEPKLASC</sequence>
<dbReference type="PANTHER" id="PTHR35754">
    <property type="entry name" value="ATP SYNTHASE SUBUNIT B"/>
    <property type="match status" value="1"/>
</dbReference>
<keyword evidence="2" id="KW-1185">Reference proteome</keyword>
<dbReference type="PANTHER" id="PTHR35754:SF2">
    <property type="entry name" value="ATP SYNTHASE SUBUNIT B"/>
    <property type="match status" value="1"/>
</dbReference>
<dbReference type="Proteomes" id="UP001370348">
    <property type="component" value="Chromosome"/>
</dbReference>
<dbReference type="RefSeq" id="WP_394821798.1">
    <property type="nucleotide sequence ID" value="NZ_CP089984.1"/>
</dbReference>
<protein>
    <submittedName>
        <fullName evidence="1">Uncharacterized protein</fullName>
    </submittedName>
</protein>
<evidence type="ECO:0000313" key="2">
    <source>
        <dbReference type="Proteomes" id="UP001370348"/>
    </source>
</evidence>
<organism evidence="1 2">
    <name type="scientific">Pendulispora albinea</name>
    <dbReference type="NCBI Taxonomy" id="2741071"/>
    <lineage>
        <taxon>Bacteria</taxon>
        <taxon>Pseudomonadati</taxon>
        <taxon>Myxococcota</taxon>
        <taxon>Myxococcia</taxon>
        <taxon>Myxococcales</taxon>
        <taxon>Sorangiineae</taxon>
        <taxon>Pendulisporaceae</taxon>
        <taxon>Pendulispora</taxon>
    </lineage>
</organism>
<reference evidence="1 2" key="1">
    <citation type="submission" date="2021-12" db="EMBL/GenBank/DDBJ databases">
        <title>Discovery of the Pendulisporaceae a myxobacterial family with distinct sporulation behavior and unique specialized metabolism.</title>
        <authorList>
            <person name="Garcia R."/>
            <person name="Popoff A."/>
            <person name="Bader C.D."/>
            <person name="Loehr J."/>
            <person name="Walesch S."/>
            <person name="Walt C."/>
            <person name="Boldt J."/>
            <person name="Bunk B."/>
            <person name="Haeckl F.J.F.P.J."/>
            <person name="Gunesch A.P."/>
            <person name="Birkelbach J."/>
            <person name="Nuebel U."/>
            <person name="Pietschmann T."/>
            <person name="Bach T."/>
            <person name="Mueller R."/>
        </authorList>
    </citation>
    <scope>NUCLEOTIDE SEQUENCE [LARGE SCALE GENOMIC DNA]</scope>
    <source>
        <strain evidence="1 2">MSr11954</strain>
    </source>
</reference>